<dbReference type="GO" id="GO:0004930">
    <property type="term" value="F:G protein-coupled receptor activity"/>
    <property type="evidence" value="ECO:0007669"/>
    <property type="project" value="UniProtKB-KW"/>
</dbReference>
<gene>
    <name evidence="12" type="ORF">OFUS_LOCUS17443</name>
</gene>
<dbReference type="AlphaFoldDB" id="A0A8S4PE45"/>
<evidence type="ECO:0000313" key="13">
    <source>
        <dbReference type="Proteomes" id="UP000749559"/>
    </source>
</evidence>
<evidence type="ECO:0000256" key="2">
    <source>
        <dbReference type="ARBA" id="ARBA00022692"/>
    </source>
</evidence>
<comment type="caution">
    <text evidence="12">The sequence shown here is derived from an EMBL/GenBank/DDBJ whole genome shotgun (WGS) entry which is preliminary data.</text>
</comment>
<evidence type="ECO:0000256" key="9">
    <source>
        <dbReference type="SAM" id="MobiDB-lite"/>
    </source>
</evidence>
<comment type="similarity">
    <text evidence="8">Belongs to the G-protein coupled receptor 1 family.</text>
</comment>
<feature type="compositionally biased region" description="Polar residues" evidence="9">
    <location>
        <begin position="492"/>
        <end position="510"/>
    </location>
</feature>
<feature type="transmembrane region" description="Helical" evidence="10">
    <location>
        <begin position="281"/>
        <end position="309"/>
    </location>
</feature>
<accession>A0A8S4PE45</accession>
<dbReference type="CDD" id="cd14993">
    <property type="entry name" value="7tmA_CCKR-like"/>
    <property type="match status" value="1"/>
</dbReference>
<feature type="compositionally biased region" description="Basic and acidic residues" evidence="9">
    <location>
        <begin position="652"/>
        <end position="670"/>
    </location>
</feature>
<dbReference type="PROSITE" id="PS00237">
    <property type="entry name" value="G_PROTEIN_RECEP_F1_1"/>
    <property type="match status" value="1"/>
</dbReference>
<feature type="region of interest" description="Disordered" evidence="9">
    <location>
        <begin position="600"/>
        <end position="630"/>
    </location>
</feature>
<evidence type="ECO:0000256" key="7">
    <source>
        <dbReference type="ARBA" id="ARBA00023224"/>
    </source>
</evidence>
<dbReference type="PANTHER" id="PTHR45695">
    <property type="entry name" value="LEUCOKININ RECEPTOR-RELATED"/>
    <property type="match status" value="1"/>
</dbReference>
<keyword evidence="5 10" id="KW-0472">Membrane</keyword>
<evidence type="ECO:0000256" key="4">
    <source>
        <dbReference type="ARBA" id="ARBA00023040"/>
    </source>
</evidence>
<feature type="region of interest" description="Disordered" evidence="9">
    <location>
        <begin position="652"/>
        <end position="682"/>
    </location>
</feature>
<keyword evidence="13" id="KW-1185">Reference proteome</keyword>
<name>A0A8S4PE45_OWEFU</name>
<feature type="compositionally biased region" description="Polar residues" evidence="9">
    <location>
        <begin position="600"/>
        <end position="618"/>
    </location>
</feature>
<keyword evidence="6 8" id="KW-0675">Receptor</keyword>
<protein>
    <recommendedName>
        <fullName evidence="11">G-protein coupled receptors family 1 profile domain-containing protein</fullName>
    </recommendedName>
</protein>
<feature type="domain" description="G-protein coupled receptors family 1 profile" evidence="11">
    <location>
        <begin position="110"/>
        <end position="398"/>
    </location>
</feature>
<dbReference type="InterPro" id="IPR017452">
    <property type="entry name" value="GPCR_Rhodpsn_7TM"/>
</dbReference>
<evidence type="ECO:0000256" key="1">
    <source>
        <dbReference type="ARBA" id="ARBA00004141"/>
    </source>
</evidence>
<reference evidence="12" key="1">
    <citation type="submission" date="2022-03" db="EMBL/GenBank/DDBJ databases">
        <authorList>
            <person name="Martin C."/>
        </authorList>
    </citation>
    <scope>NUCLEOTIDE SEQUENCE</scope>
</reference>
<evidence type="ECO:0000313" key="12">
    <source>
        <dbReference type="EMBL" id="CAH1792483.1"/>
    </source>
</evidence>
<feature type="transmembrane region" description="Helical" evidence="10">
    <location>
        <begin position="340"/>
        <end position="364"/>
    </location>
</feature>
<evidence type="ECO:0000256" key="8">
    <source>
        <dbReference type="RuleBase" id="RU000688"/>
    </source>
</evidence>
<feature type="transmembrane region" description="Helical" evidence="10">
    <location>
        <begin position="131"/>
        <end position="151"/>
    </location>
</feature>
<dbReference type="InterPro" id="IPR000276">
    <property type="entry name" value="GPCR_Rhodpsn"/>
</dbReference>
<comment type="subcellular location">
    <subcellularLocation>
        <location evidence="1">Membrane</location>
        <topology evidence="1">Multi-pass membrane protein</topology>
    </subcellularLocation>
</comment>
<feature type="transmembrane region" description="Helical" evidence="10">
    <location>
        <begin position="376"/>
        <end position="397"/>
    </location>
</feature>
<dbReference type="EMBL" id="CAIIXF020000008">
    <property type="protein sequence ID" value="CAH1792483.1"/>
    <property type="molecule type" value="Genomic_DNA"/>
</dbReference>
<dbReference type="GO" id="GO:0005886">
    <property type="term" value="C:plasma membrane"/>
    <property type="evidence" value="ECO:0007669"/>
    <property type="project" value="TreeGrafter"/>
</dbReference>
<sequence length="682" mass="76495">MTTLDYTNFNLTRNDSFTVKLEKTSAQPISVGGSTSKDAITSVNNFSASLESLADVSAGNGNTSVNMTNSTWVDPCLQDYFIYEDFTQIDWVRIVFIVLYSMIITLSVLGNIMVIWTVWRNKHMQTVTNYYIVNLAVSDLLVSAFVMPLKLVEYVAPCKLHVFSEDAMCSVVSFVLPVFVFASVLTLVAISIERYYSIIYPLNAYTIHTKSKTRKILAATWIVPLIVAVPYVFNASQTFAMEGSHGRITLKICQDRFDDIDRWMYGQNITELETGTFRKGYFYFLFAVIYLIPLIVITATCIRIAVCLLEPIYGSNNMKLCRRGSSVVKKEESKRKVAKMIIVVAATFCLSWSPFYLVTFISQVQHPNTFMRESNFIFTMLAIHFSGFLNSCVNPVIYATMSHRFRRSFVEIIGIIFCCLCFFKLDEKRFGPKVNRVLNAFSAASDEDISKSYRTEIKRLSNAGSSIRYNSHSLHIQARNGAKLNNHRPKYVSQSPDSQASPEMSRLSSSGGNGQIVKDLTSDGHAEKIRMEHEPLLSNGKVNGNYLVAYFDKPNNKVNVATERERPCGNIDSTEAISCNDRETNNGALLVANEVMNDPNYISVQDTPKDNSGPNDNASPKGGDSSEYDTPKALRKTVTPILNDIASLLHKLPSEVKSPKGLETEQEVERFLQSNPDDLLVN</sequence>
<keyword evidence="2 8" id="KW-0812">Transmembrane</keyword>
<keyword evidence="3 10" id="KW-1133">Transmembrane helix</keyword>
<evidence type="ECO:0000256" key="10">
    <source>
        <dbReference type="SAM" id="Phobius"/>
    </source>
</evidence>
<feature type="transmembrane region" description="Helical" evidence="10">
    <location>
        <begin position="216"/>
        <end position="233"/>
    </location>
</feature>
<feature type="region of interest" description="Disordered" evidence="9">
    <location>
        <begin position="485"/>
        <end position="519"/>
    </location>
</feature>
<dbReference type="PROSITE" id="PS50262">
    <property type="entry name" value="G_PROTEIN_RECEP_F1_2"/>
    <property type="match status" value="1"/>
</dbReference>
<feature type="transmembrane region" description="Helical" evidence="10">
    <location>
        <begin position="94"/>
        <end position="119"/>
    </location>
</feature>
<dbReference type="Proteomes" id="UP000749559">
    <property type="component" value="Unassembled WGS sequence"/>
</dbReference>
<dbReference type="PRINTS" id="PR00237">
    <property type="entry name" value="GPCRRHODOPSN"/>
</dbReference>
<dbReference type="OrthoDB" id="2101615at2759"/>
<organism evidence="12 13">
    <name type="scientific">Owenia fusiformis</name>
    <name type="common">Polychaete worm</name>
    <dbReference type="NCBI Taxonomy" id="6347"/>
    <lineage>
        <taxon>Eukaryota</taxon>
        <taxon>Metazoa</taxon>
        <taxon>Spiralia</taxon>
        <taxon>Lophotrochozoa</taxon>
        <taxon>Annelida</taxon>
        <taxon>Polychaeta</taxon>
        <taxon>Sedentaria</taxon>
        <taxon>Canalipalpata</taxon>
        <taxon>Sabellida</taxon>
        <taxon>Oweniida</taxon>
        <taxon>Oweniidae</taxon>
        <taxon>Owenia</taxon>
    </lineage>
</organism>
<dbReference type="Pfam" id="PF00001">
    <property type="entry name" value="7tm_1"/>
    <property type="match status" value="1"/>
</dbReference>
<evidence type="ECO:0000256" key="5">
    <source>
        <dbReference type="ARBA" id="ARBA00023136"/>
    </source>
</evidence>
<proteinExistence type="inferred from homology"/>
<feature type="transmembrane region" description="Helical" evidence="10">
    <location>
        <begin position="171"/>
        <end position="196"/>
    </location>
</feature>
<evidence type="ECO:0000256" key="6">
    <source>
        <dbReference type="ARBA" id="ARBA00023170"/>
    </source>
</evidence>
<dbReference type="PANTHER" id="PTHR45695:SF15">
    <property type="entry name" value="OPSIN RH2"/>
    <property type="match status" value="1"/>
</dbReference>
<dbReference type="SMART" id="SM01381">
    <property type="entry name" value="7TM_GPCR_Srsx"/>
    <property type="match status" value="1"/>
</dbReference>
<keyword evidence="7 8" id="KW-0807">Transducer</keyword>
<keyword evidence="4 8" id="KW-0297">G-protein coupled receptor</keyword>
<dbReference type="Gene3D" id="1.20.1070.10">
    <property type="entry name" value="Rhodopsin 7-helix transmembrane proteins"/>
    <property type="match status" value="1"/>
</dbReference>
<dbReference type="SUPFAM" id="SSF81321">
    <property type="entry name" value="Family A G protein-coupled receptor-like"/>
    <property type="match status" value="1"/>
</dbReference>
<evidence type="ECO:0000259" key="11">
    <source>
        <dbReference type="PROSITE" id="PS50262"/>
    </source>
</evidence>
<evidence type="ECO:0000256" key="3">
    <source>
        <dbReference type="ARBA" id="ARBA00022989"/>
    </source>
</evidence>